<dbReference type="PANTHER" id="PTHR33164:SF104">
    <property type="entry name" value="TRANSCRIPTIONAL REGULATORY PROTEIN"/>
    <property type="match status" value="1"/>
</dbReference>
<comment type="caution">
    <text evidence="4">The sequence shown here is derived from an EMBL/GenBank/DDBJ whole genome shotgun (WGS) entry which is preliminary data.</text>
</comment>
<dbReference type="SUPFAM" id="SSF46785">
    <property type="entry name" value="Winged helix' DNA-binding domain"/>
    <property type="match status" value="1"/>
</dbReference>
<dbReference type="GO" id="GO:0003700">
    <property type="term" value="F:DNA-binding transcription factor activity"/>
    <property type="evidence" value="ECO:0007669"/>
    <property type="project" value="InterPro"/>
</dbReference>
<proteinExistence type="predicted"/>
<feature type="domain" description="HTH marR-type" evidence="3">
    <location>
        <begin position="65"/>
        <end position="198"/>
    </location>
</feature>
<dbReference type="PRINTS" id="PR00598">
    <property type="entry name" value="HTHMARR"/>
</dbReference>
<dbReference type="PROSITE" id="PS50995">
    <property type="entry name" value="HTH_MARR_2"/>
    <property type="match status" value="1"/>
</dbReference>
<reference evidence="4 5" key="1">
    <citation type="journal article" date="2019" name="Microorganisms">
        <title>Systematic Affiliation and Genome Analysis of Subtercola vilae DB165(T) with Particular Emphasis on Cold Adaptation of an Isolate from a High-Altitude Cold Volcano Lake.</title>
        <authorList>
            <person name="Villalobos A.S."/>
            <person name="Wiese J."/>
            <person name="Imhoff J.F."/>
            <person name="Dorador C."/>
            <person name="Keller A."/>
            <person name="Hentschel U."/>
        </authorList>
    </citation>
    <scope>NUCLEOTIDE SEQUENCE [LARGE SCALE GENOMIC DNA]</scope>
    <source>
        <strain evidence="4 5">DB165</strain>
    </source>
</reference>
<feature type="coiled-coil region" evidence="1">
    <location>
        <begin position="186"/>
        <end position="213"/>
    </location>
</feature>
<name>A0A4T2BVF5_9MICO</name>
<dbReference type="Pfam" id="PF12802">
    <property type="entry name" value="MarR_2"/>
    <property type="match status" value="1"/>
</dbReference>
<dbReference type="AlphaFoldDB" id="A0A4T2BVF5"/>
<dbReference type="GO" id="GO:0006950">
    <property type="term" value="P:response to stress"/>
    <property type="evidence" value="ECO:0007669"/>
    <property type="project" value="TreeGrafter"/>
</dbReference>
<dbReference type="InterPro" id="IPR036390">
    <property type="entry name" value="WH_DNA-bd_sf"/>
</dbReference>
<protein>
    <submittedName>
        <fullName evidence="4">MarR family transcriptional regulator</fullName>
    </submittedName>
</protein>
<dbReference type="Proteomes" id="UP000306192">
    <property type="component" value="Unassembled WGS sequence"/>
</dbReference>
<dbReference type="InterPro" id="IPR000835">
    <property type="entry name" value="HTH_MarR-typ"/>
</dbReference>
<evidence type="ECO:0000259" key="3">
    <source>
        <dbReference type="PROSITE" id="PS50995"/>
    </source>
</evidence>
<accession>A0A4T2BVF5</accession>
<dbReference type="InterPro" id="IPR036388">
    <property type="entry name" value="WH-like_DNA-bd_sf"/>
</dbReference>
<keyword evidence="5" id="KW-1185">Reference proteome</keyword>
<dbReference type="PANTHER" id="PTHR33164">
    <property type="entry name" value="TRANSCRIPTIONAL REGULATOR, MARR FAMILY"/>
    <property type="match status" value="1"/>
</dbReference>
<dbReference type="SMART" id="SM00347">
    <property type="entry name" value="HTH_MARR"/>
    <property type="match status" value="1"/>
</dbReference>
<evidence type="ECO:0000313" key="5">
    <source>
        <dbReference type="Proteomes" id="UP000306192"/>
    </source>
</evidence>
<keyword evidence="1" id="KW-0175">Coiled coil</keyword>
<gene>
    <name evidence="4" type="ORF">D4765_10630</name>
</gene>
<evidence type="ECO:0000256" key="2">
    <source>
        <dbReference type="SAM" id="MobiDB-lite"/>
    </source>
</evidence>
<dbReference type="InterPro" id="IPR039422">
    <property type="entry name" value="MarR/SlyA-like"/>
</dbReference>
<evidence type="ECO:0000313" key="4">
    <source>
        <dbReference type="EMBL" id="TIH35645.1"/>
    </source>
</evidence>
<dbReference type="Gene3D" id="1.10.10.10">
    <property type="entry name" value="Winged helix-like DNA-binding domain superfamily/Winged helix DNA-binding domain"/>
    <property type="match status" value="1"/>
</dbReference>
<dbReference type="EMBL" id="QYRT01000018">
    <property type="protein sequence ID" value="TIH35645.1"/>
    <property type="molecule type" value="Genomic_DNA"/>
</dbReference>
<sequence length="221" mass="24203">MENYFTSKIHCVEPLTHQTDREAEAELPGADSPDLGHPGRPRHADAVDAIRSEWSDVRPDLDTDPIGTFGRVLRIARHLALLSDDLLAGIGISRGEFDVLSAVRRASGAPTPSDLARTLLASNASITKRLVQLERAGLAERRRDSRDGRVSTVWLTDAGLSLIDDAMPPQLEFDRRLGSVLSPAQNAELEASLRILLLECERLRGERENSTDQAVQLPATT</sequence>
<feature type="region of interest" description="Disordered" evidence="2">
    <location>
        <begin position="16"/>
        <end position="43"/>
    </location>
</feature>
<organism evidence="4 5">
    <name type="scientific">Subtercola vilae</name>
    <dbReference type="NCBI Taxonomy" id="2056433"/>
    <lineage>
        <taxon>Bacteria</taxon>
        <taxon>Bacillati</taxon>
        <taxon>Actinomycetota</taxon>
        <taxon>Actinomycetes</taxon>
        <taxon>Micrococcales</taxon>
        <taxon>Microbacteriaceae</taxon>
        <taxon>Subtercola</taxon>
    </lineage>
</organism>
<evidence type="ECO:0000256" key="1">
    <source>
        <dbReference type="SAM" id="Coils"/>
    </source>
</evidence>